<dbReference type="GO" id="GO:0005886">
    <property type="term" value="C:plasma membrane"/>
    <property type="evidence" value="ECO:0007669"/>
    <property type="project" value="UniProtKB-SubCell"/>
</dbReference>
<evidence type="ECO:0000259" key="7">
    <source>
        <dbReference type="Pfam" id="PF06271"/>
    </source>
</evidence>
<dbReference type="InterPro" id="IPR010432">
    <property type="entry name" value="RDD"/>
</dbReference>
<reference evidence="8 9" key="1">
    <citation type="journal article" date="2015" name="BMC Genomics">
        <title>Genome mining reveals unlocked bioactive potential of marine Gram-negative bacteria.</title>
        <authorList>
            <person name="Machado H."/>
            <person name="Sonnenschein E.C."/>
            <person name="Melchiorsen J."/>
            <person name="Gram L."/>
        </authorList>
    </citation>
    <scope>NUCLEOTIDE SEQUENCE [LARGE SCALE GENOMIC DNA]</scope>
    <source>
        <strain evidence="8 9">S4054</strain>
    </source>
</reference>
<sequence length="173" mass="19482">MYRSSYKPSILNALIVCSEISMNSIDSQQGNEKYCFVGFWPRFWASMVDTIVIVLITLPLAHLVYGEAFWGSGRVAPLESDFLISYILPLVVVILFWLYKSATPGKMVIDAKIVDVKTGANLTTKQSLIRYIAYYVSLIPLGIGFLWVAWDPKKQGWHDKVAGTVVIYVHRGT</sequence>
<evidence type="ECO:0000313" key="8">
    <source>
        <dbReference type="EMBL" id="KKE81737.1"/>
    </source>
</evidence>
<dbReference type="Pfam" id="PF06271">
    <property type="entry name" value="RDD"/>
    <property type="match status" value="1"/>
</dbReference>
<gene>
    <name evidence="8" type="ORF">N479_21140</name>
</gene>
<evidence type="ECO:0000256" key="6">
    <source>
        <dbReference type="SAM" id="Phobius"/>
    </source>
</evidence>
<accession>A0A0F6A692</accession>
<evidence type="ECO:0000256" key="2">
    <source>
        <dbReference type="ARBA" id="ARBA00022475"/>
    </source>
</evidence>
<keyword evidence="2" id="KW-1003">Cell membrane</keyword>
<feature type="transmembrane region" description="Helical" evidence="6">
    <location>
        <begin position="43"/>
        <end position="62"/>
    </location>
</feature>
<feature type="transmembrane region" description="Helical" evidence="6">
    <location>
        <begin position="132"/>
        <end position="150"/>
    </location>
</feature>
<name>A0A0F6A692_9GAMM</name>
<comment type="caution">
    <text evidence="8">The sequence shown here is derived from an EMBL/GenBank/DDBJ whole genome shotgun (WGS) entry which is preliminary data.</text>
</comment>
<keyword evidence="4 6" id="KW-1133">Transmembrane helix</keyword>
<feature type="domain" description="RDD" evidence="7">
    <location>
        <begin position="37"/>
        <end position="163"/>
    </location>
</feature>
<evidence type="ECO:0000256" key="4">
    <source>
        <dbReference type="ARBA" id="ARBA00022989"/>
    </source>
</evidence>
<dbReference type="PANTHER" id="PTHR36115">
    <property type="entry name" value="PROLINE-RICH ANTIGEN HOMOLOG-RELATED"/>
    <property type="match status" value="1"/>
</dbReference>
<evidence type="ECO:0000256" key="5">
    <source>
        <dbReference type="ARBA" id="ARBA00023136"/>
    </source>
</evidence>
<feature type="transmembrane region" description="Helical" evidence="6">
    <location>
        <begin position="82"/>
        <end position="99"/>
    </location>
</feature>
<evidence type="ECO:0000256" key="1">
    <source>
        <dbReference type="ARBA" id="ARBA00004651"/>
    </source>
</evidence>
<keyword evidence="3 6" id="KW-0812">Transmembrane</keyword>
<dbReference type="AlphaFoldDB" id="A0A0F6A692"/>
<dbReference type="PANTHER" id="PTHR36115:SF4">
    <property type="entry name" value="MEMBRANE PROTEIN"/>
    <property type="match status" value="1"/>
</dbReference>
<comment type="subcellular location">
    <subcellularLocation>
        <location evidence="1">Cell membrane</location>
        <topology evidence="1">Multi-pass membrane protein</topology>
    </subcellularLocation>
</comment>
<evidence type="ECO:0000313" key="9">
    <source>
        <dbReference type="Proteomes" id="UP000033434"/>
    </source>
</evidence>
<dbReference type="InterPro" id="IPR051791">
    <property type="entry name" value="Pra-immunoreactive"/>
</dbReference>
<evidence type="ECO:0000256" key="3">
    <source>
        <dbReference type="ARBA" id="ARBA00022692"/>
    </source>
</evidence>
<keyword evidence="5 6" id="KW-0472">Membrane</keyword>
<dbReference type="Proteomes" id="UP000033434">
    <property type="component" value="Unassembled WGS sequence"/>
</dbReference>
<dbReference type="EMBL" id="AUXW01000177">
    <property type="protein sequence ID" value="KKE81737.1"/>
    <property type="molecule type" value="Genomic_DNA"/>
</dbReference>
<proteinExistence type="predicted"/>
<protein>
    <recommendedName>
        <fullName evidence="7">RDD domain-containing protein</fullName>
    </recommendedName>
</protein>
<dbReference type="PATRIC" id="fig|1129367.4.peg.4392"/>
<organism evidence="8 9">
    <name type="scientific">Pseudoalteromonas luteoviolacea S4054</name>
    <dbReference type="NCBI Taxonomy" id="1129367"/>
    <lineage>
        <taxon>Bacteria</taxon>
        <taxon>Pseudomonadati</taxon>
        <taxon>Pseudomonadota</taxon>
        <taxon>Gammaproteobacteria</taxon>
        <taxon>Alteromonadales</taxon>
        <taxon>Pseudoalteromonadaceae</taxon>
        <taxon>Pseudoalteromonas</taxon>
    </lineage>
</organism>